<dbReference type="EMBL" id="CP094970">
    <property type="protein sequence ID" value="UYM06759.1"/>
    <property type="molecule type" value="Genomic_DNA"/>
</dbReference>
<dbReference type="RefSeq" id="WP_271635678.1">
    <property type="nucleotide sequence ID" value="NZ_CP094970.1"/>
</dbReference>
<feature type="domain" description="Carbohydrate kinase PfkB" evidence="2">
    <location>
        <begin position="58"/>
        <end position="132"/>
    </location>
</feature>
<keyword evidence="4" id="KW-1185">Reference proteome</keyword>
<name>A0AA46TK07_9ACTN</name>
<dbReference type="Proteomes" id="UP001164390">
    <property type="component" value="Chromosome"/>
</dbReference>
<proteinExistence type="predicted"/>
<protein>
    <submittedName>
        <fullName evidence="3">PfkB family carbohydrate kinase</fullName>
    </submittedName>
</protein>
<feature type="region of interest" description="Disordered" evidence="1">
    <location>
        <begin position="1"/>
        <end position="23"/>
    </location>
</feature>
<keyword evidence="3" id="KW-0418">Kinase</keyword>
<gene>
    <name evidence="3" type="ORF">L0C25_06715</name>
</gene>
<dbReference type="InterPro" id="IPR052562">
    <property type="entry name" value="Ketohexokinase-related"/>
</dbReference>
<keyword evidence="3" id="KW-0808">Transferase</keyword>
<accession>A0AA46TK07</accession>
<dbReference type="PANTHER" id="PTHR42774:SF3">
    <property type="entry name" value="KETOHEXOKINASE"/>
    <property type="match status" value="1"/>
</dbReference>
<evidence type="ECO:0000313" key="3">
    <source>
        <dbReference type="EMBL" id="UYM06759.1"/>
    </source>
</evidence>
<organism evidence="3 4">
    <name type="scientific">Solicola gregarius</name>
    <dbReference type="NCBI Taxonomy" id="2908642"/>
    <lineage>
        <taxon>Bacteria</taxon>
        <taxon>Bacillati</taxon>
        <taxon>Actinomycetota</taxon>
        <taxon>Actinomycetes</taxon>
        <taxon>Propionibacteriales</taxon>
        <taxon>Nocardioidaceae</taxon>
        <taxon>Solicola</taxon>
    </lineage>
</organism>
<evidence type="ECO:0000313" key="4">
    <source>
        <dbReference type="Proteomes" id="UP001164390"/>
    </source>
</evidence>
<dbReference type="GO" id="GO:0016301">
    <property type="term" value="F:kinase activity"/>
    <property type="evidence" value="ECO:0007669"/>
    <property type="project" value="UniProtKB-KW"/>
</dbReference>
<dbReference type="PANTHER" id="PTHR42774">
    <property type="entry name" value="PHOSPHOTRANSFERASE SYSTEM TRANSPORT PROTEIN"/>
    <property type="match status" value="1"/>
</dbReference>
<dbReference type="Gene3D" id="3.40.1190.20">
    <property type="match status" value="1"/>
</dbReference>
<evidence type="ECO:0000256" key="1">
    <source>
        <dbReference type="SAM" id="MobiDB-lite"/>
    </source>
</evidence>
<feature type="region of interest" description="Disordered" evidence="1">
    <location>
        <begin position="360"/>
        <end position="386"/>
    </location>
</feature>
<feature type="domain" description="Carbohydrate kinase PfkB" evidence="2">
    <location>
        <begin position="189"/>
        <end position="309"/>
    </location>
</feature>
<reference evidence="3" key="1">
    <citation type="submission" date="2022-01" db="EMBL/GenBank/DDBJ databases">
        <title>Nocardioidaceae gen. sp. A5X3R13.</title>
        <authorList>
            <person name="Lopez Marin M.A."/>
            <person name="Uhlik O."/>
        </authorList>
    </citation>
    <scope>NUCLEOTIDE SEQUENCE</scope>
    <source>
        <strain evidence="3">A5X3R13</strain>
    </source>
</reference>
<evidence type="ECO:0000259" key="2">
    <source>
        <dbReference type="Pfam" id="PF00294"/>
    </source>
</evidence>
<dbReference type="KEGG" id="sgrg:L0C25_06715"/>
<dbReference type="AlphaFoldDB" id="A0AA46TK07"/>
<sequence length="386" mass="40695">MTESHAATAPRPDESGTGPDDAEAPFDVFVSGTVFLDIIFTGLRSAPVGGQEIMSTGMGSSPGGAANLAVAASRLGLRTSLTSAFGADQYGDFCWSTLAGPEGVDLSCSKRFDDWHSPVTVSLAYDDDRAMVTHAHPPPIPPDDIVGSPPRTRACFADMGGDRPAWVDTVIADGTLVFADLGWDESGAWDHDSLRRRLDGCHAFVPNADEAMSFTGTDTPGAALEAMRDWVPLAVVTAGSGGAFAADATTGETAWVPGLSVKALDPTGAGDVFLASLMHATLAGWSLTQRLRFANLCAALSVRDFGGALASPGWGDVCDWWTEAKDRPRLARDYGFLEDVLATVEHRVFERAVPTVGFHYSTEEHGRHGPRPSGIQRHGGHDVGGK</sequence>
<dbReference type="SUPFAM" id="SSF53613">
    <property type="entry name" value="Ribokinase-like"/>
    <property type="match status" value="1"/>
</dbReference>
<dbReference type="Pfam" id="PF00294">
    <property type="entry name" value="PfkB"/>
    <property type="match status" value="2"/>
</dbReference>
<dbReference type="InterPro" id="IPR011611">
    <property type="entry name" value="PfkB_dom"/>
</dbReference>
<dbReference type="InterPro" id="IPR029056">
    <property type="entry name" value="Ribokinase-like"/>
</dbReference>